<sequence>MVNEADKMAREYELAMKKAIKEGSIIETSPYHEVIQLYEKVRNLLIEKGWKDQVPIYTNQINIYYEKLEKYNKLKQIEAQKLEKQKAIEEMHKIKEEGTQIANNIEKMKILEETKKKEMEVQIFIKQIDEMVNNAERTAREYEVALRKGQFERSCPYPEIINTYEKIRNMLLERGLKDDAAIYTTQIQAYKEKLVKDKRLRE</sequence>
<evidence type="ECO:0000313" key="2">
    <source>
        <dbReference type="EMBL" id="GAH16246.1"/>
    </source>
</evidence>
<accession>X1D667</accession>
<evidence type="ECO:0000256" key="1">
    <source>
        <dbReference type="SAM" id="Coils"/>
    </source>
</evidence>
<protein>
    <submittedName>
        <fullName evidence="2">Uncharacterized protein</fullName>
    </submittedName>
</protein>
<reference evidence="2" key="1">
    <citation type="journal article" date="2014" name="Front. Microbiol.">
        <title>High frequency of phylogenetically diverse reductive dehalogenase-homologous genes in deep subseafloor sedimentary metagenomes.</title>
        <authorList>
            <person name="Kawai M."/>
            <person name="Futagami T."/>
            <person name="Toyoda A."/>
            <person name="Takaki Y."/>
            <person name="Nishi S."/>
            <person name="Hori S."/>
            <person name="Arai W."/>
            <person name="Tsubouchi T."/>
            <person name="Morono Y."/>
            <person name="Uchiyama I."/>
            <person name="Ito T."/>
            <person name="Fujiyama A."/>
            <person name="Inagaki F."/>
            <person name="Takami H."/>
        </authorList>
    </citation>
    <scope>NUCLEOTIDE SEQUENCE</scope>
    <source>
        <strain evidence="2">Expedition CK06-06</strain>
    </source>
</reference>
<dbReference type="EMBL" id="BART01034286">
    <property type="protein sequence ID" value="GAH16246.1"/>
    <property type="molecule type" value="Genomic_DNA"/>
</dbReference>
<gene>
    <name evidence="2" type="ORF">S01H4_58647</name>
</gene>
<organism evidence="2">
    <name type="scientific">marine sediment metagenome</name>
    <dbReference type="NCBI Taxonomy" id="412755"/>
    <lineage>
        <taxon>unclassified sequences</taxon>
        <taxon>metagenomes</taxon>
        <taxon>ecological metagenomes</taxon>
    </lineage>
</organism>
<feature type="coiled-coil region" evidence="1">
    <location>
        <begin position="65"/>
        <end position="97"/>
    </location>
</feature>
<dbReference type="AlphaFoldDB" id="X1D667"/>
<feature type="non-terminal residue" evidence="2">
    <location>
        <position position="202"/>
    </location>
</feature>
<keyword evidence="1" id="KW-0175">Coiled coil</keyword>
<proteinExistence type="predicted"/>
<comment type="caution">
    <text evidence="2">The sequence shown here is derived from an EMBL/GenBank/DDBJ whole genome shotgun (WGS) entry which is preliminary data.</text>
</comment>
<name>X1D667_9ZZZZ</name>